<reference evidence="2 3" key="1">
    <citation type="submission" date="2016-05" db="EMBL/GenBank/DDBJ databases">
        <title>Genome sequencing reveals origins of a unique bacterial endosymbiosis in the earliest lineages of terrestrial Fungi.</title>
        <authorList>
            <consortium name="DOE Joint Genome Institute"/>
            <person name="Uehling J."/>
            <person name="Gryganskyi A."/>
            <person name="Hameed K."/>
            <person name="Tschaplinski T."/>
            <person name="Misztal P."/>
            <person name="Wu S."/>
            <person name="Desiro A."/>
            <person name="Vande Pol N."/>
            <person name="Du Z.-Y."/>
            <person name="Zienkiewicz A."/>
            <person name="Zienkiewicz K."/>
            <person name="Morin E."/>
            <person name="Tisserant E."/>
            <person name="Splivallo R."/>
            <person name="Hainaut M."/>
            <person name="Henrissat B."/>
            <person name="Ohm R."/>
            <person name="Kuo A."/>
            <person name="Yan J."/>
            <person name="Lipzen A."/>
            <person name="Nolan M."/>
            <person name="Labutti K."/>
            <person name="Barry K."/>
            <person name="Goldstein A."/>
            <person name="Labbe J."/>
            <person name="Schadt C."/>
            <person name="Tuskan G."/>
            <person name="Grigoriev I."/>
            <person name="Martin F."/>
            <person name="Vilgalys R."/>
            <person name="Bonito G."/>
        </authorList>
    </citation>
    <scope>NUCLEOTIDE SEQUENCE [LARGE SCALE GENOMIC DNA]</scope>
    <source>
        <strain evidence="2 3">AG-77</strain>
    </source>
</reference>
<protein>
    <submittedName>
        <fullName evidence="2">Uncharacterized protein</fullName>
    </submittedName>
</protein>
<evidence type="ECO:0000313" key="3">
    <source>
        <dbReference type="Proteomes" id="UP000078512"/>
    </source>
</evidence>
<dbReference type="EMBL" id="KV442068">
    <property type="protein sequence ID" value="OAQ26297.1"/>
    <property type="molecule type" value="Genomic_DNA"/>
</dbReference>
<accession>A0A197JM27</accession>
<organism evidence="2 3">
    <name type="scientific">Linnemannia elongata AG-77</name>
    <dbReference type="NCBI Taxonomy" id="1314771"/>
    <lineage>
        <taxon>Eukaryota</taxon>
        <taxon>Fungi</taxon>
        <taxon>Fungi incertae sedis</taxon>
        <taxon>Mucoromycota</taxon>
        <taxon>Mortierellomycotina</taxon>
        <taxon>Mortierellomycetes</taxon>
        <taxon>Mortierellales</taxon>
        <taxon>Mortierellaceae</taxon>
        <taxon>Linnemannia</taxon>
    </lineage>
</organism>
<dbReference type="AlphaFoldDB" id="A0A197JM27"/>
<sequence length="110" mass="12333">MLQEAIPQEQIQALRSVDKSVHPNSVPLATPDEIYHVETQVDPDTQKDIVLWDDILQAFKDAVQVRHKTKVVPFLKGKDFRINRISGNSPKDRNSSNPTARSATTATTNL</sequence>
<dbReference type="Proteomes" id="UP000078512">
    <property type="component" value="Unassembled WGS sequence"/>
</dbReference>
<proteinExistence type="predicted"/>
<name>A0A197JM27_9FUNG</name>
<evidence type="ECO:0000256" key="1">
    <source>
        <dbReference type="SAM" id="MobiDB-lite"/>
    </source>
</evidence>
<feature type="region of interest" description="Disordered" evidence="1">
    <location>
        <begin position="83"/>
        <end position="110"/>
    </location>
</feature>
<dbReference type="OrthoDB" id="2424459at2759"/>
<feature type="compositionally biased region" description="Polar residues" evidence="1">
    <location>
        <begin position="85"/>
        <end position="110"/>
    </location>
</feature>
<keyword evidence="3" id="KW-1185">Reference proteome</keyword>
<gene>
    <name evidence="2" type="ORF">K457DRAFT_1822244</name>
</gene>
<evidence type="ECO:0000313" key="2">
    <source>
        <dbReference type="EMBL" id="OAQ26297.1"/>
    </source>
</evidence>